<dbReference type="InterPro" id="IPR011500">
    <property type="entry name" value="GPCR_3_9-Cys_dom"/>
</dbReference>
<keyword evidence="9" id="KW-0325">Glycoprotein</keyword>
<feature type="transmembrane region" description="Helical" evidence="12">
    <location>
        <begin position="689"/>
        <end position="710"/>
    </location>
</feature>
<dbReference type="PROSITE" id="PS50259">
    <property type="entry name" value="G_PROTEIN_RECEP_F3_4"/>
    <property type="match status" value="1"/>
</dbReference>
<dbReference type="InterPro" id="IPR000068">
    <property type="entry name" value="GPCR_3_Ca_sens_rcpt-rel"/>
</dbReference>
<dbReference type="InterPro" id="IPR028082">
    <property type="entry name" value="Peripla_BP_I"/>
</dbReference>
<dbReference type="Pfam" id="PF01094">
    <property type="entry name" value="ANF_receptor"/>
    <property type="match status" value="1"/>
</dbReference>
<evidence type="ECO:0000256" key="1">
    <source>
        <dbReference type="ARBA" id="ARBA00004651"/>
    </source>
</evidence>
<dbReference type="SUPFAM" id="SSF53822">
    <property type="entry name" value="Periplasmic binding protein-like I"/>
    <property type="match status" value="1"/>
</dbReference>
<feature type="transmembrane region" description="Helical" evidence="12">
    <location>
        <begin position="530"/>
        <end position="554"/>
    </location>
</feature>
<keyword evidence="5 12" id="KW-1133">Transmembrane helix</keyword>
<dbReference type="InterPro" id="IPR001828">
    <property type="entry name" value="ANF_lig-bd_rcpt"/>
</dbReference>
<dbReference type="Ensembl" id="ENSDCDT00010041634.1">
    <property type="protein sequence ID" value="ENSDCDP00010033617.1"/>
    <property type="gene ID" value="ENSDCDG00010021412.1"/>
</dbReference>
<dbReference type="InterPro" id="IPR000337">
    <property type="entry name" value="GPCR_3"/>
</dbReference>
<keyword evidence="2" id="KW-1003">Cell membrane</keyword>
<feature type="transmembrane region" description="Helical" evidence="12">
    <location>
        <begin position="638"/>
        <end position="662"/>
    </location>
</feature>
<keyword evidence="16" id="KW-1185">Reference proteome</keyword>
<keyword evidence="6" id="KW-0297">G-protein coupled receptor</keyword>
<reference evidence="15" key="2">
    <citation type="submission" date="2025-08" db="UniProtKB">
        <authorList>
            <consortium name="Ensembl"/>
        </authorList>
    </citation>
    <scope>IDENTIFICATION</scope>
</reference>
<comment type="similarity">
    <text evidence="11">Belongs to the G-protein coupled receptor 3 family. TAS1R subfamily.</text>
</comment>
<evidence type="ECO:0000256" key="8">
    <source>
        <dbReference type="ARBA" id="ARBA00023170"/>
    </source>
</evidence>
<keyword evidence="8" id="KW-0675">Receptor</keyword>
<dbReference type="Gene3D" id="2.10.50.30">
    <property type="entry name" value="GPCR, family 3, nine cysteines domain"/>
    <property type="match status" value="1"/>
</dbReference>
<proteinExistence type="inferred from homology"/>
<dbReference type="Pfam" id="PF00003">
    <property type="entry name" value="7tm_3"/>
    <property type="match status" value="1"/>
</dbReference>
<feature type="transmembrane region" description="Helical" evidence="12">
    <location>
        <begin position="751"/>
        <end position="771"/>
    </location>
</feature>
<dbReference type="PANTHER" id="PTHR24061">
    <property type="entry name" value="CALCIUM-SENSING RECEPTOR-RELATED"/>
    <property type="match status" value="1"/>
</dbReference>
<organism evidence="15 16">
    <name type="scientific">Denticeps clupeoides</name>
    <name type="common">denticle herring</name>
    <dbReference type="NCBI Taxonomy" id="299321"/>
    <lineage>
        <taxon>Eukaryota</taxon>
        <taxon>Metazoa</taxon>
        <taxon>Chordata</taxon>
        <taxon>Craniata</taxon>
        <taxon>Vertebrata</taxon>
        <taxon>Euteleostomi</taxon>
        <taxon>Actinopterygii</taxon>
        <taxon>Neopterygii</taxon>
        <taxon>Teleostei</taxon>
        <taxon>Clupei</taxon>
        <taxon>Clupeiformes</taxon>
        <taxon>Denticipitoidei</taxon>
        <taxon>Denticipitidae</taxon>
        <taxon>Denticeps</taxon>
    </lineage>
</organism>
<evidence type="ECO:0000256" key="5">
    <source>
        <dbReference type="ARBA" id="ARBA00022989"/>
    </source>
</evidence>
<evidence type="ECO:0000313" key="16">
    <source>
        <dbReference type="Proteomes" id="UP000694580"/>
    </source>
</evidence>
<evidence type="ECO:0000313" key="15">
    <source>
        <dbReference type="Ensembl" id="ENSDCDP00010033617.1"/>
    </source>
</evidence>
<evidence type="ECO:0000256" key="4">
    <source>
        <dbReference type="ARBA" id="ARBA00022729"/>
    </source>
</evidence>
<feature type="domain" description="G-protein coupled receptors family 3 profile" evidence="14">
    <location>
        <begin position="530"/>
        <end position="775"/>
    </location>
</feature>
<dbReference type="Pfam" id="PF07562">
    <property type="entry name" value="NCD3G"/>
    <property type="match status" value="1"/>
</dbReference>
<feature type="transmembrane region" description="Helical" evidence="12">
    <location>
        <begin position="566"/>
        <end position="587"/>
    </location>
</feature>
<evidence type="ECO:0000259" key="14">
    <source>
        <dbReference type="PROSITE" id="PS50259"/>
    </source>
</evidence>
<dbReference type="InterPro" id="IPR038550">
    <property type="entry name" value="GPCR_3_9-Cys_sf"/>
</dbReference>
<evidence type="ECO:0000256" key="12">
    <source>
        <dbReference type="SAM" id="Phobius"/>
    </source>
</evidence>
<keyword evidence="3 12" id="KW-0812">Transmembrane</keyword>
<protein>
    <recommendedName>
        <fullName evidence="14">G-protein coupled receptors family 3 profile domain-containing protein</fullName>
    </recommendedName>
</protein>
<comment type="subcellular location">
    <subcellularLocation>
        <location evidence="1">Cell membrane</location>
        <topology evidence="1">Multi-pass membrane protein</topology>
    </subcellularLocation>
</comment>
<dbReference type="GeneTree" id="ENSGT00940000166171"/>
<dbReference type="GO" id="GO:0004930">
    <property type="term" value="F:G protein-coupled receptor activity"/>
    <property type="evidence" value="ECO:0007669"/>
    <property type="project" value="UniProtKB-KW"/>
</dbReference>
<feature type="transmembrane region" description="Helical" evidence="12">
    <location>
        <begin position="599"/>
        <end position="618"/>
    </location>
</feature>
<evidence type="ECO:0000256" key="2">
    <source>
        <dbReference type="ARBA" id="ARBA00022475"/>
    </source>
</evidence>
<dbReference type="FunFam" id="2.10.50.30:FF:000004">
    <property type="entry name" value="Taste receptor type 1 member 3-like protein"/>
    <property type="match status" value="1"/>
</dbReference>
<keyword evidence="4 13" id="KW-0732">Signal</keyword>
<dbReference type="GO" id="GO:0050909">
    <property type="term" value="P:sensory perception of taste"/>
    <property type="evidence" value="ECO:0007669"/>
    <property type="project" value="UniProtKB-ARBA"/>
</dbReference>
<reference evidence="15" key="3">
    <citation type="submission" date="2025-09" db="UniProtKB">
        <authorList>
            <consortium name="Ensembl"/>
        </authorList>
    </citation>
    <scope>IDENTIFICATION</scope>
</reference>
<evidence type="ECO:0000256" key="10">
    <source>
        <dbReference type="ARBA" id="ARBA00023224"/>
    </source>
</evidence>
<dbReference type="AlphaFoldDB" id="A0AAY4CKB7"/>
<evidence type="ECO:0000256" key="3">
    <source>
        <dbReference type="ARBA" id="ARBA00022692"/>
    </source>
</evidence>
<name>A0AAY4CKB7_9TELE</name>
<dbReference type="Proteomes" id="UP000694580">
    <property type="component" value="Chromosome 14"/>
</dbReference>
<accession>A0AAY4CKB7</accession>
<dbReference type="PROSITE" id="PS00980">
    <property type="entry name" value="G_PROTEIN_RECEP_F3_2"/>
    <property type="match status" value="1"/>
</dbReference>
<evidence type="ECO:0000256" key="9">
    <source>
        <dbReference type="ARBA" id="ARBA00023180"/>
    </source>
</evidence>
<sequence length="819" mass="91525">MLLNHLPLLFGLCMLGTRGAQADRKSSLCGAQADGDVLIGILSSCHANVNSLFVRMLADIYTIDVINDSGFLPGVHLGYIVCDPCADATKSLHCVEHMLSANDSLPIMCDYSEFRPDVKVFLGSRYSELSISVAKLLSLYLIPQISTTSSSPALSDKLRYPSFGRVIPSDVHQTKAFAKLMSRFSWDWIGVVSADDEYGKAALQSFLQNAEKAQVCVAYQEVIPYYLDHDQSKQRIKKVVTQIKTSKAQVVLLILRPELVQNLFQEVIQTNTTRTWIASDAWSMNGPLANMKDINKVGEIFGVINNYIKIYKKLRFNCTTDSSQTFQSPQACSIPDPLEANDDYLVKTIDLSMLYSESVAVWTIAHAIKTLLECNETECPGEKNFPPWKLLEKIKTVNFTLNNQSIFFNKDGDFDDSYDLIKWQISNEKTIFKVVGRYNLKQSEVVINPNAILWDLTNTPVSRCSDSCSPGTSKKVDQISCCYTCIPCDEGSYSDNLNTCHSCPNGTWSLKGASQCASRTIKYLQWFEPYPIVLLVAAGIGYMLIIIAAICYTVHRDKPIIKSSNFEMSCLMMLGLAVSFGSVIAFMDKPNIHLCRAQQTMYAMGFTLCVSCILVKAFRTFLAFMAFDPVRQERLGKLYNPLIIVVLGTAVQGIICIFWLIYDSPDVDNTPPSNQSMIHVLQCTGGSNIGFAVMHSYIALLAFICFLLAFKGRKVPHDFSETGIIIFSMLIHLFVWLCFIPIYITKDESRPIVQASAILVSNFGIIFCHLVPKCYRSVCSKSLDFRSRLQTFVRHQTATNVPSIPRTIQEPPQTMGNGM</sequence>
<dbReference type="PRINTS" id="PR00248">
    <property type="entry name" value="GPCRMGR"/>
</dbReference>
<evidence type="ECO:0000256" key="7">
    <source>
        <dbReference type="ARBA" id="ARBA00023136"/>
    </source>
</evidence>
<dbReference type="InterPro" id="IPR017979">
    <property type="entry name" value="GPCR_3_CS"/>
</dbReference>
<gene>
    <name evidence="15" type="primary">LOC114803258</name>
</gene>
<evidence type="ECO:0000256" key="6">
    <source>
        <dbReference type="ARBA" id="ARBA00023040"/>
    </source>
</evidence>
<dbReference type="InterPro" id="IPR017978">
    <property type="entry name" value="GPCR_3_C"/>
</dbReference>
<keyword evidence="7 12" id="KW-0472">Membrane</keyword>
<dbReference type="GO" id="GO:0005886">
    <property type="term" value="C:plasma membrane"/>
    <property type="evidence" value="ECO:0007669"/>
    <property type="project" value="UniProtKB-SubCell"/>
</dbReference>
<dbReference type="Gene3D" id="3.40.50.2300">
    <property type="match status" value="4"/>
</dbReference>
<feature type="transmembrane region" description="Helical" evidence="12">
    <location>
        <begin position="722"/>
        <end position="745"/>
    </location>
</feature>
<dbReference type="FunFam" id="3.40.50.2300:FF:000016">
    <property type="entry name" value="Taste 1 receptor member 2"/>
    <property type="match status" value="1"/>
</dbReference>
<reference evidence="15 16" key="1">
    <citation type="submission" date="2020-06" db="EMBL/GenBank/DDBJ databases">
        <authorList>
            <consortium name="Wellcome Sanger Institute Data Sharing"/>
        </authorList>
    </citation>
    <scope>NUCLEOTIDE SEQUENCE [LARGE SCALE GENOMIC DNA]</scope>
</reference>
<evidence type="ECO:0000256" key="11">
    <source>
        <dbReference type="ARBA" id="ARBA00038492"/>
    </source>
</evidence>
<keyword evidence="10" id="KW-0807">Transducer</keyword>
<feature type="signal peptide" evidence="13">
    <location>
        <begin position="1"/>
        <end position="22"/>
    </location>
</feature>
<feature type="chain" id="PRO_5044232378" description="G-protein coupled receptors family 3 profile domain-containing protein" evidence="13">
    <location>
        <begin position="23"/>
        <end position="819"/>
    </location>
</feature>
<dbReference type="PANTHER" id="PTHR24061:SF506">
    <property type="entry name" value="G-PROTEIN COUPLED RECEPTOR FAMILY C GROUP 6 MEMBER A-LIKE PRECURSOR"/>
    <property type="match status" value="1"/>
</dbReference>
<evidence type="ECO:0000256" key="13">
    <source>
        <dbReference type="SAM" id="SignalP"/>
    </source>
</evidence>